<protein>
    <submittedName>
        <fullName evidence="2">Uncharacterized protein</fullName>
    </submittedName>
</protein>
<accession>A0A413RNP8</accession>
<sequence length="92" mass="9576">MAGQVRTVVELTLGPDIDAVAHGPTRRPRRFDLVAAAGVGLVIFVLLSATPAAAPAARVGDGTLCVHCEPGSRYHADTFMLPRSGPQRMGSP</sequence>
<proteinExistence type="predicted"/>
<keyword evidence="1" id="KW-1133">Transmembrane helix</keyword>
<dbReference type="Proteomes" id="UP000283374">
    <property type="component" value="Unassembled WGS sequence"/>
</dbReference>
<dbReference type="EMBL" id="QWKP01000150">
    <property type="protein sequence ID" value="RHA43639.1"/>
    <property type="molecule type" value="Genomic_DNA"/>
</dbReference>
<keyword evidence="1" id="KW-0812">Transmembrane</keyword>
<evidence type="ECO:0000256" key="1">
    <source>
        <dbReference type="SAM" id="Phobius"/>
    </source>
</evidence>
<keyword evidence="1" id="KW-0472">Membrane</keyword>
<comment type="caution">
    <text evidence="2">The sequence shown here is derived from an EMBL/GenBank/DDBJ whole genome shotgun (WGS) entry which is preliminary data.</text>
</comment>
<evidence type="ECO:0000313" key="3">
    <source>
        <dbReference type="Proteomes" id="UP000283374"/>
    </source>
</evidence>
<feature type="transmembrane region" description="Helical" evidence="1">
    <location>
        <begin position="33"/>
        <end position="54"/>
    </location>
</feature>
<reference evidence="2 3" key="1">
    <citation type="submission" date="2018-08" db="EMBL/GenBank/DDBJ databases">
        <title>Cellulomonas rhizosphaerae sp. nov., a novel actinomycete isolated from soil.</title>
        <authorList>
            <person name="Tian Y."/>
        </authorList>
    </citation>
    <scope>NUCLEOTIDE SEQUENCE [LARGE SCALE GENOMIC DNA]</scope>
    <source>
        <strain evidence="2 3">NEAU-TCZ24</strain>
    </source>
</reference>
<evidence type="ECO:0000313" key="2">
    <source>
        <dbReference type="EMBL" id="RHA43639.1"/>
    </source>
</evidence>
<organism evidence="2 3">
    <name type="scientific">Cellulomonas rhizosphaerae</name>
    <dbReference type="NCBI Taxonomy" id="2293719"/>
    <lineage>
        <taxon>Bacteria</taxon>
        <taxon>Bacillati</taxon>
        <taxon>Actinomycetota</taxon>
        <taxon>Actinomycetes</taxon>
        <taxon>Micrococcales</taxon>
        <taxon>Cellulomonadaceae</taxon>
        <taxon>Cellulomonas</taxon>
    </lineage>
</organism>
<keyword evidence="3" id="KW-1185">Reference proteome</keyword>
<name>A0A413RNP8_9CELL</name>
<gene>
    <name evidence="2" type="ORF">D1825_05310</name>
</gene>
<dbReference type="AlphaFoldDB" id="A0A413RNP8"/>
<dbReference type="RefSeq" id="WP_118766409.1">
    <property type="nucleotide sequence ID" value="NZ_QWKP01000150.1"/>
</dbReference>